<dbReference type="Proteomes" id="UP000428333">
    <property type="component" value="Linkage Group LG04"/>
</dbReference>
<keyword evidence="2" id="KW-1185">Reference proteome</keyword>
<accession>A0A6A4LQR7</accession>
<evidence type="ECO:0000313" key="2">
    <source>
        <dbReference type="Proteomes" id="UP000428333"/>
    </source>
</evidence>
<dbReference type="OrthoDB" id="1933196at2759"/>
<feature type="non-terminal residue" evidence="1">
    <location>
        <position position="1"/>
    </location>
</feature>
<comment type="caution">
    <text evidence="1">The sequence shown here is derived from an EMBL/GenBank/DDBJ whole genome shotgun (WGS) entry which is preliminary data.</text>
</comment>
<protein>
    <submittedName>
        <fullName evidence="1">Uncharacterized protein</fullName>
    </submittedName>
</protein>
<dbReference type="PANTHER" id="PTHR35500">
    <property type="entry name" value="OS03G0108700 PROTEIN"/>
    <property type="match status" value="1"/>
</dbReference>
<gene>
    <name evidence="1" type="ORF">C3L33_07734</name>
</gene>
<sequence length="163" mass="18765">MESKGTGVMRKRVKPTVEDTVPIEGGKALDEIVEEETGIHPVVSEQMELEIGHILEKINRFTQLVTMLNYLSYEIEHVIIPNNTINMSSLRSYHVSELLESGKSLLKELSNEFEERVILVHKEQIDKWQEEIKELRMLDASNEDVNALLHNARYLLQNVHSDS</sequence>
<dbReference type="EMBL" id="QEFC01001006">
    <property type="protein sequence ID" value="KAE9460360.1"/>
    <property type="molecule type" value="Genomic_DNA"/>
</dbReference>
<dbReference type="PANTHER" id="PTHR35500:SF1">
    <property type="entry name" value="OS03G0108700 PROTEIN"/>
    <property type="match status" value="1"/>
</dbReference>
<organism evidence="1 2">
    <name type="scientific">Rhododendron williamsianum</name>
    <dbReference type="NCBI Taxonomy" id="262921"/>
    <lineage>
        <taxon>Eukaryota</taxon>
        <taxon>Viridiplantae</taxon>
        <taxon>Streptophyta</taxon>
        <taxon>Embryophyta</taxon>
        <taxon>Tracheophyta</taxon>
        <taxon>Spermatophyta</taxon>
        <taxon>Magnoliopsida</taxon>
        <taxon>eudicotyledons</taxon>
        <taxon>Gunneridae</taxon>
        <taxon>Pentapetalae</taxon>
        <taxon>asterids</taxon>
        <taxon>Ericales</taxon>
        <taxon>Ericaceae</taxon>
        <taxon>Ericoideae</taxon>
        <taxon>Rhodoreae</taxon>
        <taxon>Rhododendron</taxon>
    </lineage>
</organism>
<dbReference type="AlphaFoldDB" id="A0A6A4LQR7"/>
<evidence type="ECO:0000313" key="1">
    <source>
        <dbReference type="EMBL" id="KAE9460360.1"/>
    </source>
</evidence>
<name>A0A6A4LQR7_9ERIC</name>
<reference evidence="1 2" key="1">
    <citation type="journal article" date="2019" name="Genome Biol. Evol.">
        <title>The Rhododendron genome and chromosomal organization provide insight into shared whole-genome duplications across the heath family (Ericaceae).</title>
        <authorList>
            <person name="Soza V.L."/>
            <person name="Lindsley D."/>
            <person name="Waalkes A."/>
            <person name="Ramage E."/>
            <person name="Patwardhan R.P."/>
            <person name="Burton J.N."/>
            <person name="Adey A."/>
            <person name="Kumar A."/>
            <person name="Qiu R."/>
            <person name="Shendure J."/>
            <person name="Hall B."/>
        </authorList>
    </citation>
    <scope>NUCLEOTIDE SEQUENCE [LARGE SCALE GENOMIC DNA]</scope>
    <source>
        <strain evidence="1">RSF 1966-606</strain>
    </source>
</reference>
<proteinExistence type="predicted"/>